<proteinExistence type="predicted"/>
<gene>
    <name evidence="1" type="ORF">WI38_09845</name>
</gene>
<evidence type="ECO:0000313" key="2">
    <source>
        <dbReference type="Proteomes" id="UP000065521"/>
    </source>
</evidence>
<dbReference type="InterPro" id="IPR014558">
    <property type="entry name" value="UCP029720"/>
</dbReference>
<dbReference type="EMBL" id="LOTN01000021">
    <property type="protein sequence ID" value="KUZ92440.1"/>
    <property type="molecule type" value="Genomic_DNA"/>
</dbReference>
<dbReference type="RefSeq" id="WP_059616898.1">
    <property type="nucleotide sequence ID" value="NZ_CP013370.1"/>
</dbReference>
<sequence length="119" mass="12727">MKRMLLVAALTIGAALPAAAELPQVSGGKLVDEDRMTLYTFDRDAPGKSQCDSACTASWPPALADAYDKASGAWSLVKRGDGKMQWAYKGHPLYRWKMDGKPGDAGGDGMGGMWHVARP</sequence>
<reference evidence="1 2" key="1">
    <citation type="submission" date="2015-11" db="EMBL/GenBank/DDBJ databases">
        <title>Expanding the genomic diversity of Burkholderia species for the development of highly accurate diagnostics.</title>
        <authorList>
            <person name="Sahl J."/>
            <person name="Keim P."/>
            <person name="Wagner D."/>
        </authorList>
    </citation>
    <scope>NUCLEOTIDE SEQUENCE [LARGE SCALE GENOMIC DNA]</scope>
    <source>
        <strain evidence="1 2">RF32-BP4</strain>
    </source>
</reference>
<dbReference type="Proteomes" id="UP000065521">
    <property type="component" value="Unassembled WGS sequence"/>
</dbReference>
<dbReference type="Pfam" id="PF03640">
    <property type="entry name" value="Lipoprotein_15"/>
    <property type="match status" value="2"/>
</dbReference>
<dbReference type="AlphaFoldDB" id="A0A102HRV6"/>
<evidence type="ECO:0000313" key="1">
    <source>
        <dbReference type="EMBL" id="KUZ92440.1"/>
    </source>
</evidence>
<dbReference type="GO" id="GO:0043448">
    <property type="term" value="P:alkane catabolic process"/>
    <property type="evidence" value="ECO:0007669"/>
    <property type="project" value="TreeGrafter"/>
</dbReference>
<dbReference type="PANTHER" id="PTHR39335:SF1">
    <property type="entry name" value="BLL4220 PROTEIN"/>
    <property type="match status" value="1"/>
</dbReference>
<comment type="caution">
    <text evidence="1">The sequence shown here is derived from an EMBL/GenBank/DDBJ whole genome shotgun (WGS) entry which is preliminary data.</text>
</comment>
<protein>
    <submittedName>
        <fullName evidence="1">Uncharacterized protein</fullName>
    </submittedName>
</protein>
<organism evidence="1 2">
    <name type="scientific">Burkholderia ubonensis</name>
    <dbReference type="NCBI Taxonomy" id="101571"/>
    <lineage>
        <taxon>Bacteria</taxon>
        <taxon>Pseudomonadati</taxon>
        <taxon>Pseudomonadota</taxon>
        <taxon>Betaproteobacteria</taxon>
        <taxon>Burkholderiales</taxon>
        <taxon>Burkholderiaceae</taxon>
        <taxon>Burkholderia</taxon>
        <taxon>Burkholderia cepacia complex</taxon>
    </lineage>
</organism>
<dbReference type="InterPro" id="IPR005297">
    <property type="entry name" value="Lipoprotein_repeat"/>
</dbReference>
<accession>A0A102HRV6</accession>
<dbReference type="PANTHER" id="PTHR39335">
    <property type="entry name" value="BLL4220 PROTEIN"/>
    <property type="match status" value="1"/>
</dbReference>
<dbReference type="PIRSF" id="PIRSF029720">
    <property type="entry name" value="UCP029720"/>
    <property type="match status" value="1"/>
</dbReference>
<name>A0A102HRV6_9BURK</name>